<evidence type="ECO:0000256" key="1">
    <source>
        <dbReference type="SAM" id="MobiDB-lite"/>
    </source>
</evidence>
<feature type="region of interest" description="Disordered" evidence="1">
    <location>
        <begin position="276"/>
        <end position="305"/>
    </location>
</feature>
<dbReference type="OrthoDB" id="5987545at2759"/>
<dbReference type="EMBL" id="MU825404">
    <property type="protein sequence ID" value="KAJ7391793.1"/>
    <property type="molecule type" value="Genomic_DNA"/>
</dbReference>
<evidence type="ECO:0000313" key="2">
    <source>
        <dbReference type="EMBL" id="KAJ7391793.1"/>
    </source>
</evidence>
<proteinExistence type="predicted"/>
<evidence type="ECO:0000313" key="3">
    <source>
        <dbReference type="Proteomes" id="UP001163046"/>
    </source>
</evidence>
<dbReference type="SUPFAM" id="SSF57933">
    <property type="entry name" value="TAZ domain"/>
    <property type="match status" value="1"/>
</dbReference>
<name>A0A9X0A2J7_9CNID</name>
<reference evidence="2" key="1">
    <citation type="submission" date="2023-01" db="EMBL/GenBank/DDBJ databases">
        <title>Genome assembly of the deep-sea coral Lophelia pertusa.</title>
        <authorList>
            <person name="Herrera S."/>
            <person name="Cordes E."/>
        </authorList>
    </citation>
    <scope>NUCLEOTIDE SEQUENCE</scope>
    <source>
        <strain evidence="2">USNM1676648</strain>
        <tissue evidence="2">Polyp</tissue>
    </source>
</reference>
<comment type="caution">
    <text evidence="2">The sequence shown here is derived from an EMBL/GenBank/DDBJ whole genome shotgun (WGS) entry which is preliminary data.</text>
</comment>
<dbReference type="Gene3D" id="3.30.200.20">
    <property type="entry name" value="Phosphorylase Kinase, domain 1"/>
    <property type="match status" value="1"/>
</dbReference>
<accession>A0A9X0A2J7</accession>
<dbReference type="Proteomes" id="UP001163046">
    <property type="component" value="Unassembled WGS sequence"/>
</dbReference>
<dbReference type="SUPFAM" id="SSF56112">
    <property type="entry name" value="Protein kinase-like (PK-like)"/>
    <property type="match status" value="1"/>
</dbReference>
<dbReference type="InterPro" id="IPR011009">
    <property type="entry name" value="Kinase-like_dom_sf"/>
</dbReference>
<dbReference type="AlphaFoldDB" id="A0A9X0A2J7"/>
<dbReference type="InterPro" id="IPR035898">
    <property type="entry name" value="TAZ_dom_sf"/>
</dbReference>
<dbReference type="Gene3D" id="1.20.1020.10">
    <property type="entry name" value="TAZ domain"/>
    <property type="match status" value="1"/>
</dbReference>
<feature type="compositionally biased region" description="Acidic residues" evidence="1">
    <location>
        <begin position="287"/>
        <end position="303"/>
    </location>
</feature>
<protein>
    <recommendedName>
        <fullName evidence="4">TAZ-type domain-containing protein</fullName>
    </recommendedName>
</protein>
<organism evidence="2 3">
    <name type="scientific">Desmophyllum pertusum</name>
    <dbReference type="NCBI Taxonomy" id="174260"/>
    <lineage>
        <taxon>Eukaryota</taxon>
        <taxon>Metazoa</taxon>
        <taxon>Cnidaria</taxon>
        <taxon>Anthozoa</taxon>
        <taxon>Hexacorallia</taxon>
        <taxon>Scleractinia</taxon>
        <taxon>Caryophylliina</taxon>
        <taxon>Caryophylliidae</taxon>
        <taxon>Desmophyllum</taxon>
    </lineage>
</organism>
<keyword evidence="3" id="KW-1185">Reference proteome</keyword>
<gene>
    <name evidence="2" type="ORF">OS493_016081</name>
</gene>
<sequence length="380" mass="42884">MILNCHDPEGGDQYEAERCLRRAFICRRNSSREWEKCGEVCCQEIKGFLDHSQNCPMRVLGGCDTCIQYKSTLLYHASRCRLPLGKCVVLKCDDIREYAKKSSIPENKNWEWKLDRLFFNPPTTPLQSIAPEEQGEVIWPLNQRKLSVGKDGTYLEGIHWMNNIFIGGGSCGRCFLCTDLHNDLVFAIKMIPVQMFDSTEIETWGSISGLYGAIKYHCEQTVIIFMDYMIAYEEAEQYSDDDNSLSSYMSGATESLVSGLSVDPLSSDSAAGQWTNDLGNVLSNDDNNVDDDYDDDDNDDDDEGVHGAEAAIWNFGEGPWQGLPDHDLFVSLPGEDLERLALENADVNDNDMNQIVNNGEFNFDQFIDQIFDDDDIAGRL</sequence>
<evidence type="ECO:0008006" key="4">
    <source>
        <dbReference type="Google" id="ProtNLM"/>
    </source>
</evidence>